<dbReference type="PANTHER" id="PTHR43566">
    <property type="entry name" value="CONSERVED PROTEIN"/>
    <property type="match status" value="1"/>
</dbReference>
<proteinExistence type="predicted"/>
<feature type="domain" description="DUF4143" evidence="2">
    <location>
        <begin position="197"/>
        <end position="362"/>
    </location>
</feature>
<dbReference type="Pfam" id="PF13635">
    <property type="entry name" value="DUF4143"/>
    <property type="match status" value="1"/>
</dbReference>
<dbReference type="RefSeq" id="WP_061787927.1">
    <property type="nucleotide sequence ID" value="NZ_CP072386.1"/>
</dbReference>
<dbReference type="Pfam" id="PF13173">
    <property type="entry name" value="AAA_14"/>
    <property type="match status" value="1"/>
</dbReference>
<dbReference type="Proteomes" id="UP000273044">
    <property type="component" value="Chromosome"/>
</dbReference>
<evidence type="ECO:0000259" key="2">
    <source>
        <dbReference type="Pfam" id="PF13635"/>
    </source>
</evidence>
<evidence type="ECO:0000259" key="1">
    <source>
        <dbReference type="Pfam" id="PF13173"/>
    </source>
</evidence>
<name>A0A3S4U1I6_9ACTN</name>
<keyword evidence="4" id="KW-1185">Reference proteome</keyword>
<gene>
    <name evidence="3" type="ORF">NCTC12967_02293</name>
</gene>
<reference evidence="3 4" key="1">
    <citation type="submission" date="2018-12" db="EMBL/GenBank/DDBJ databases">
        <authorList>
            <consortium name="Pathogen Informatics"/>
        </authorList>
    </citation>
    <scope>NUCLEOTIDE SEQUENCE [LARGE SCALE GENOMIC DNA]</scope>
    <source>
        <strain evidence="3 4">NCTC12967</strain>
    </source>
</reference>
<accession>A0A3S4U1I6</accession>
<dbReference type="GeneID" id="64407734"/>
<sequence>MTGAYLPRVMDGAMRRALGISGAVMLEGVRACGKTRTALEAAGSSVLMDDPAARALNDLAPGQLLIGARPRLLDEWQIIPEVWDQVRRAVDRESAPGQFILTVSATPADDHTRHTGAGRFMRQRMRTLSWWEHDPGFGAVSLSGLFEGERPAGEPDALTFEEVLGRLLRPGFPAWREAPPEDATLLLRGYLDEVIRTDLSRLGGIRNSPAVVEALLTAIAASSASAVSFQTLARDLAPIAPDLSAATVSRYVDLLARIFVVERQQPWAPKLRSRARLRTSPKLHLADPALAAVALQAPLSSLRQDPATAGALFESAVHHDLAVLAVAFGGRIQHYRDSNGYEIDAVVVHPDGRWGAVEVKLSGARIANGHRALTSALEQIDGEPSFRLIITGTGPVLTLDDGTVTCGLHRLCP</sequence>
<evidence type="ECO:0008006" key="5">
    <source>
        <dbReference type="Google" id="ProtNLM"/>
    </source>
</evidence>
<dbReference type="InterPro" id="IPR025420">
    <property type="entry name" value="DUF4143"/>
</dbReference>
<organism evidence="3 4">
    <name type="scientific">Arachnia propionica</name>
    <dbReference type="NCBI Taxonomy" id="1750"/>
    <lineage>
        <taxon>Bacteria</taxon>
        <taxon>Bacillati</taxon>
        <taxon>Actinomycetota</taxon>
        <taxon>Actinomycetes</taxon>
        <taxon>Propionibacteriales</taxon>
        <taxon>Propionibacteriaceae</taxon>
        <taxon>Arachnia</taxon>
    </lineage>
</organism>
<dbReference type="AlphaFoldDB" id="A0A3S4U1I6"/>
<dbReference type="EMBL" id="LR134406">
    <property type="protein sequence ID" value="VEH70984.1"/>
    <property type="molecule type" value="Genomic_DNA"/>
</dbReference>
<evidence type="ECO:0000313" key="3">
    <source>
        <dbReference type="EMBL" id="VEH70984.1"/>
    </source>
</evidence>
<dbReference type="PANTHER" id="PTHR43566:SF2">
    <property type="entry name" value="DUF4143 DOMAIN-CONTAINING PROTEIN"/>
    <property type="match status" value="1"/>
</dbReference>
<protein>
    <recommendedName>
        <fullName evidence="5">ATP-binding protein</fullName>
    </recommendedName>
</protein>
<evidence type="ECO:0000313" key="4">
    <source>
        <dbReference type="Proteomes" id="UP000273044"/>
    </source>
</evidence>
<feature type="domain" description="AAA" evidence="1">
    <location>
        <begin position="23"/>
        <end position="132"/>
    </location>
</feature>
<dbReference type="InterPro" id="IPR041682">
    <property type="entry name" value="AAA_14"/>
</dbReference>